<name>A0A015KH78_RHIIW</name>
<accession>A0A015KH78</accession>
<dbReference type="PANTHER" id="PTHR21301:SF10">
    <property type="entry name" value="REVERSE TRANSCRIPTASE DOMAIN-CONTAINING PROTEIN"/>
    <property type="match status" value="1"/>
</dbReference>
<evidence type="ECO:0000313" key="2">
    <source>
        <dbReference type="EMBL" id="EXX79015.1"/>
    </source>
</evidence>
<dbReference type="SUPFAM" id="SSF56672">
    <property type="entry name" value="DNA/RNA polymerases"/>
    <property type="match status" value="1"/>
</dbReference>
<reference evidence="2 3" key="1">
    <citation type="submission" date="2014-02" db="EMBL/GenBank/DDBJ databases">
        <title>Single nucleus genome sequencing reveals high similarity among nuclei of an endomycorrhizal fungus.</title>
        <authorList>
            <person name="Lin K."/>
            <person name="Geurts R."/>
            <person name="Zhang Z."/>
            <person name="Limpens E."/>
            <person name="Saunders D.G."/>
            <person name="Mu D."/>
            <person name="Pang E."/>
            <person name="Cao H."/>
            <person name="Cha H."/>
            <person name="Lin T."/>
            <person name="Zhou Q."/>
            <person name="Shang Y."/>
            <person name="Li Y."/>
            <person name="Ivanov S."/>
            <person name="Sharma T."/>
            <person name="Velzen R.V."/>
            <person name="Ruijter N.D."/>
            <person name="Aanen D.K."/>
            <person name="Win J."/>
            <person name="Kamoun S."/>
            <person name="Bisseling T."/>
            <person name="Huang S."/>
        </authorList>
    </citation>
    <scope>NUCLEOTIDE SEQUENCE [LARGE SCALE GENOMIC DNA]</scope>
    <source>
        <strain evidence="3">DAOM197198w</strain>
    </source>
</reference>
<proteinExistence type="predicted"/>
<dbReference type="PROSITE" id="PS50878">
    <property type="entry name" value="RT_POL"/>
    <property type="match status" value="1"/>
</dbReference>
<gene>
    <name evidence="2" type="ORF">RirG_009680</name>
</gene>
<protein>
    <recommendedName>
        <fullName evidence="1">Reverse transcriptase domain-containing protein</fullName>
    </recommendedName>
</protein>
<dbReference type="Pfam" id="PF00078">
    <property type="entry name" value="RVT_1"/>
    <property type="match status" value="1"/>
</dbReference>
<dbReference type="PANTHER" id="PTHR21301">
    <property type="entry name" value="REVERSE TRANSCRIPTASE"/>
    <property type="match status" value="1"/>
</dbReference>
<dbReference type="InterPro" id="IPR000477">
    <property type="entry name" value="RT_dom"/>
</dbReference>
<keyword evidence="3" id="KW-1185">Reference proteome</keyword>
<dbReference type="EMBL" id="JEMT01006262">
    <property type="protein sequence ID" value="EXX79015.1"/>
    <property type="molecule type" value="Genomic_DNA"/>
</dbReference>
<organism evidence="2 3">
    <name type="scientific">Rhizophagus irregularis (strain DAOM 197198w)</name>
    <name type="common">Glomus intraradices</name>
    <dbReference type="NCBI Taxonomy" id="1432141"/>
    <lineage>
        <taxon>Eukaryota</taxon>
        <taxon>Fungi</taxon>
        <taxon>Fungi incertae sedis</taxon>
        <taxon>Mucoromycota</taxon>
        <taxon>Glomeromycotina</taxon>
        <taxon>Glomeromycetes</taxon>
        <taxon>Glomerales</taxon>
        <taxon>Glomeraceae</taxon>
        <taxon>Rhizophagus</taxon>
    </lineage>
</organism>
<dbReference type="InterPro" id="IPR043502">
    <property type="entry name" value="DNA/RNA_pol_sf"/>
</dbReference>
<feature type="domain" description="Reverse transcriptase" evidence="1">
    <location>
        <begin position="1"/>
        <end position="120"/>
    </location>
</feature>
<evidence type="ECO:0000313" key="3">
    <source>
        <dbReference type="Proteomes" id="UP000022910"/>
    </source>
</evidence>
<dbReference type="Proteomes" id="UP000022910">
    <property type="component" value="Unassembled WGS sequence"/>
</dbReference>
<dbReference type="AlphaFoldDB" id="A0A015KH78"/>
<comment type="caution">
    <text evidence="2">The sequence shown here is derived from an EMBL/GenBank/DDBJ whole genome shotgun (WGS) entry which is preliminary data.</text>
</comment>
<evidence type="ECO:0000259" key="1">
    <source>
        <dbReference type="PROSITE" id="PS50878"/>
    </source>
</evidence>
<dbReference type="HOGENOM" id="CLU_133410_0_0_1"/>
<sequence>MVLIEFVFHTSYVGFGGRVYKQKRGPPMGSPLSPVLANLYMVQLEDTVIPAMKAKNIHYYRYLDDVLFFHSSFHAPIISDAAKFRMEERMAYFVGCSPSFLMTQLPLNGPELHIILDNTLNI</sequence>